<dbReference type="GO" id="GO:0000139">
    <property type="term" value="C:Golgi membrane"/>
    <property type="evidence" value="ECO:0007669"/>
    <property type="project" value="UniProtKB-SubCell"/>
</dbReference>
<dbReference type="AlphaFoldDB" id="A0A182N8G9"/>
<dbReference type="SUPFAM" id="SSF64356">
    <property type="entry name" value="SNARE-like"/>
    <property type="match status" value="1"/>
</dbReference>
<evidence type="ECO:0000256" key="1">
    <source>
        <dbReference type="ARBA" id="ARBA00004127"/>
    </source>
</evidence>
<feature type="domain" description="V-SNARE coiled-coil homology" evidence="22">
    <location>
        <begin position="140"/>
        <end position="200"/>
    </location>
</feature>
<protein>
    <recommendedName>
        <fullName evidence="25">Longin domain-containing protein</fullName>
    </recommendedName>
</protein>
<dbReference type="GO" id="GO:0030659">
    <property type="term" value="C:cytoplasmic vesicle membrane"/>
    <property type="evidence" value="ECO:0007669"/>
    <property type="project" value="UniProtKB-SubCell"/>
</dbReference>
<dbReference type="Gene3D" id="1.20.5.110">
    <property type="match status" value="1"/>
</dbReference>
<dbReference type="Pfam" id="PF00957">
    <property type="entry name" value="Synaptobrevin"/>
    <property type="match status" value="1"/>
</dbReference>
<keyword evidence="19" id="KW-0175">Coiled coil</keyword>
<keyword evidence="12" id="KW-0630">Potassium</keyword>
<keyword evidence="8" id="KW-1003">Cell membrane</keyword>
<feature type="transmembrane region" description="Helical" evidence="20">
    <location>
        <begin position="298"/>
        <end position="319"/>
    </location>
</feature>
<dbReference type="GO" id="GO:0016192">
    <property type="term" value="P:vesicle-mediated transport"/>
    <property type="evidence" value="ECO:0007669"/>
    <property type="project" value="InterPro"/>
</dbReference>
<dbReference type="GO" id="GO:0042802">
    <property type="term" value="F:identical protein binding"/>
    <property type="evidence" value="ECO:0007669"/>
    <property type="project" value="InterPro"/>
</dbReference>
<evidence type="ECO:0000259" key="21">
    <source>
        <dbReference type="PROSITE" id="PS50859"/>
    </source>
</evidence>
<evidence type="ECO:0000256" key="4">
    <source>
        <dbReference type="ARBA" id="ARBA00004444"/>
    </source>
</evidence>
<keyword evidence="14" id="KW-0406">Ion transport</keyword>
<evidence type="ECO:0000256" key="15">
    <source>
        <dbReference type="ARBA" id="ARBA00023136"/>
    </source>
</evidence>
<keyword evidence="13 20" id="KW-1133">Transmembrane helix</keyword>
<evidence type="ECO:0000256" key="19">
    <source>
        <dbReference type="PROSITE-ProRule" id="PRU00290"/>
    </source>
</evidence>
<keyword evidence="11" id="KW-0631">Potassium channel</keyword>
<dbReference type="CDD" id="cd14824">
    <property type="entry name" value="Longin"/>
    <property type="match status" value="1"/>
</dbReference>
<dbReference type="InterPro" id="IPR001388">
    <property type="entry name" value="Synaptobrevin-like"/>
</dbReference>
<feature type="transmembrane region" description="Helical" evidence="20">
    <location>
        <begin position="265"/>
        <end position="286"/>
    </location>
</feature>
<keyword evidence="24" id="KW-1185">Reference proteome</keyword>
<accession>A0A182N8G9</accession>
<dbReference type="Pfam" id="PF05197">
    <property type="entry name" value="TRIC"/>
    <property type="match status" value="1"/>
</dbReference>
<dbReference type="EnsemblMetazoa" id="ADIR003943-RA">
    <property type="protein sequence ID" value="ADIR003943-PA"/>
    <property type="gene ID" value="ADIR003943"/>
</dbReference>
<keyword evidence="7" id="KW-0813">Transport</keyword>
<comment type="subcellular location">
    <subcellularLocation>
        <location evidence="3">Cell membrane</location>
        <topology evidence="3">Lipid-anchor</topology>
        <orientation evidence="3">Cytoplasmic side</orientation>
    </subcellularLocation>
    <subcellularLocation>
        <location evidence="18">Cytoplasmic vesicle membrane</location>
        <topology evidence="18">Lipid-anchor</topology>
        <orientation evidence="18">Cytoplasmic side</orientation>
    </subcellularLocation>
    <subcellularLocation>
        <location evidence="1">Endomembrane system</location>
        <topology evidence="1">Multi-pass membrane protein</topology>
    </subcellularLocation>
    <subcellularLocation>
        <location evidence="4">Golgi apparatus membrane</location>
        <topology evidence="4">Lipid-anchor</topology>
        <orientation evidence="4">Cytoplasmic side</orientation>
    </subcellularLocation>
    <subcellularLocation>
        <location evidence="2">Golgi apparatus</location>
        <location evidence="2">trans-Golgi network membrane</location>
    </subcellularLocation>
</comment>
<dbReference type="GO" id="GO:0005886">
    <property type="term" value="C:plasma membrane"/>
    <property type="evidence" value="ECO:0007669"/>
    <property type="project" value="UniProtKB-SubCell"/>
</dbReference>
<reference evidence="23" key="2">
    <citation type="submission" date="2020-05" db="UniProtKB">
        <authorList>
            <consortium name="EnsemblMetazoa"/>
        </authorList>
    </citation>
    <scope>IDENTIFICATION</scope>
    <source>
        <strain evidence="23">WRAIR2</strain>
    </source>
</reference>
<evidence type="ECO:0000256" key="5">
    <source>
        <dbReference type="ARBA" id="ARBA00005766"/>
    </source>
</evidence>
<evidence type="ECO:0000313" key="24">
    <source>
        <dbReference type="Proteomes" id="UP000075884"/>
    </source>
</evidence>
<comment type="similarity">
    <text evidence="6">Belongs to the synaptobrevin family.</text>
</comment>
<evidence type="ECO:0000313" key="23">
    <source>
        <dbReference type="EnsemblMetazoa" id="ADIR003943-PA"/>
    </source>
</evidence>
<feature type="transmembrane region" description="Helical" evidence="20">
    <location>
        <begin position="393"/>
        <end position="412"/>
    </location>
</feature>
<keyword evidence="16" id="KW-0407">Ion channel</keyword>
<dbReference type="PANTHER" id="PTHR12454:SF11">
    <property type="entry name" value="GH25683P"/>
    <property type="match status" value="1"/>
</dbReference>
<evidence type="ECO:0000256" key="11">
    <source>
        <dbReference type="ARBA" id="ARBA00022826"/>
    </source>
</evidence>
<evidence type="ECO:0008006" key="25">
    <source>
        <dbReference type="Google" id="ProtNLM"/>
    </source>
</evidence>
<evidence type="ECO:0000256" key="14">
    <source>
        <dbReference type="ARBA" id="ARBA00023065"/>
    </source>
</evidence>
<evidence type="ECO:0000256" key="7">
    <source>
        <dbReference type="ARBA" id="ARBA00022448"/>
    </source>
</evidence>
<evidence type="ECO:0000256" key="16">
    <source>
        <dbReference type="ARBA" id="ARBA00023303"/>
    </source>
</evidence>
<evidence type="ECO:0000256" key="10">
    <source>
        <dbReference type="ARBA" id="ARBA00022692"/>
    </source>
</evidence>
<evidence type="ECO:0000256" key="17">
    <source>
        <dbReference type="ARBA" id="ARBA00025256"/>
    </source>
</evidence>
<evidence type="ECO:0000256" key="6">
    <source>
        <dbReference type="ARBA" id="ARBA00008025"/>
    </source>
</evidence>
<reference evidence="24" key="1">
    <citation type="submission" date="2013-03" db="EMBL/GenBank/DDBJ databases">
        <title>The Genome Sequence of Anopheles dirus WRAIR2.</title>
        <authorList>
            <consortium name="The Broad Institute Genomics Platform"/>
            <person name="Neafsey D.E."/>
            <person name="Walton C."/>
            <person name="Walker B."/>
            <person name="Young S.K."/>
            <person name="Zeng Q."/>
            <person name="Gargeya S."/>
            <person name="Fitzgerald M."/>
            <person name="Haas B."/>
            <person name="Abouelleil A."/>
            <person name="Allen A.W."/>
            <person name="Alvarado L."/>
            <person name="Arachchi H.M."/>
            <person name="Berlin A.M."/>
            <person name="Chapman S.B."/>
            <person name="Gainer-Dewar J."/>
            <person name="Goldberg J."/>
            <person name="Griggs A."/>
            <person name="Gujja S."/>
            <person name="Hansen M."/>
            <person name="Howarth C."/>
            <person name="Imamovic A."/>
            <person name="Ireland A."/>
            <person name="Larimer J."/>
            <person name="McCowan C."/>
            <person name="Murphy C."/>
            <person name="Pearson M."/>
            <person name="Poon T.W."/>
            <person name="Priest M."/>
            <person name="Roberts A."/>
            <person name="Saif S."/>
            <person name="Shea T."/>
            <person name="Sisk P."/>
            <person name="Sykes S."/>
            <person name="Wortman J."/>
            <person name="Nusbaum C."/>
            <person name="Birren B."/>
        </authorList>
    </citation>
    <scope>NUCLEOTIDE SEQUENCE [LARGE SCALE GENOMIC DNA]</scope>
    <source>
        <strain evidence="24">WRAIR2</strain>
    </source>
</reference>
<evidence type="ECO:0000256" key="2">
    <source>
        <dbReference type="ARBA" id="ARBA00004198"/>
    </source>
</evidence>
<dbReference type="PROSITE" id="PS00417">
    <property type="entry name" value="SYNAPTOBREVIN"/>
    <property type="match status" value="1"/>
</dbReference>
<dbReference type="SUPFAM" id="SSF58038">
    <property type="entry name" value="SNARE fusion complex"/>
    <property type="match status" value="1"/>
</dbReference>
<feature type="transmembrane region" description="Helical" evidence="20">
    <location>
        <begin position="424"/>
        <end position="444"/>
    </location>
</feature>
<dbReference type="PRINTS" id="PR00219">
    <property type="entry name" value="SYNAPTOBREVN"/>
</dbReference>
<keyword evidence="15 20" id="KW-0472">Membrane</keyword>
<dbReference type="Pfam" id="PF13774">
    <property type="entry name" value="Longin"/>
    <property type="match status" value="1"/>
</dbReference>
<evidence type="ECO:0000259" key="22">
    <source>
        <dbReference type="PROSITE" id="PS50892"/>
    </source>
</evidence>
<evidence type="ECO:0000256" key="8">
    <source>
        <dbReference type="ARBA" id="ARBA00022475"/>
    </source>
</evidence>
<dbReference type="CDD" id="cd15867">
    <property type="entry name" value="R-SNARE_YKT6"/>
    <property type="match status" value="1"/>
</dbReference>
<feature type="domain" description="Longin" evidence="21">
    <location>
        <begin position="9"/>
        <end position="126"/>
    </location>
</feature>
<evidence type="ECO:0000256" key="9">
    <source>
        <dbReference type="ARBA" id="ARBA00022538"/>
    </source>
</evidence>
<dbReference type="InterPro" id="IPR042855">
    <property type="entry name" value="V_SNARE_CC"/>
</dbReference>
<sequence length="489" mass="54404">MVKLYAISVFYKAPTEARLLKSAYDLQSFSFFQRGSVQEFIGFASKTLVERTQAATRQSVKQDVYMCHVYVRADNLGAVLIADHEYPQRVGHTLLTKVLDDFASKVSADQWPVTTNEAAIQFGTLPATLSKYQDPREADALTRMQEDLDETKIILRNTIESVLERGEKLDDLVDKSESLSLQSKAFYKTAKKTNSESRAEYARPRHTPHAPAATMDPEAFLDIANQVIKLKMFPYFDIAHSLLCALSVKEDLGAGAHTFSRKHPLACWLSTMLVVFAGGMVANGLLGEPILAPLKNTPQLLVATACWYIVFYTPFDIGYKVAKFLPIKLVASAMKEIYRAKKIHDGVTHAAKLYPNAFIIMIIIGTLKGNGAGFTKLIERLIRGVWTPTAMEFLQPSFYTKASLIASIIFVLDKKTDLISAPHALVYFGIVIFLVYFKLSSILLGIHDPFVPFENLSCALLFGGIWDSLAKILGRGQAKEEPKDAKKSN</sequence>
<dbReference type="InterPro" id="IPR010908">
    <property type="entry name" value="Longin_dom"/>
</dbReference>
<organism evidence="23 24">
    <name type="scientific">Anopheles dirus</name>
    <dbReference type="NCBI Taxonomy" id="7168"/>
    <lineage>
        <taxon>Eukaryota</taxon>
        <taxon>Metazoa</taxon>
        <taxon>Ecdysozoa</taxon>
        <taxon>Arthropoda</taxon>
        <taxon>Hexapoda</taxon>
        <taxon>Insecta</taxon>
        <taxon>Pterygota</taxon>
        <taxon>Neoptera</taxon>
        <taxon>Endopterygota</taxon>
        <taxon>Diptera</taxon>
        <taxon>Nematocera</taxon>
        <taxon>Culicoidea</taxon>
        <taxon>Culicidae</taxon>
        <taxon>Anophelinae</taxon>
        <taxon>Anopheles</taxon>
    </lineage>
</organism>
<dbReference type="STRING" id="7168.A0A182N8G9"/>
<dbReference type="GO" id="GO:0005267">
    <property type="term" value="F:potassium channel activity"/>
    <property type="evidence" value="ECO:0007669"/>
    <property type="project" value="UniProtKB-KW"/>
</dbReference>
<dbReference type="InterPro" id="IPR045848">
    <property type="entry name" value="R-SNARE_YKT6"/>
</dbReference>
<dbReference type="SMART" id="SM01270">
    <property type="entry name" value="Longin"/>
    <property type="match status" value="1"/>
</dbReference>
<dbReference type="PANTHER" id="PTHR12454">
    <property type="entry name" value="TRIMERIC INTRACELLULAR CATION CHANNEL"/>
    <property type="match status" value="1"/>
</dbReference>
<comment type="function">
    <text evidence="17">Vesicular soluble NSF attachment protein receptor (v-SNARE) mediating vesicle docking and fusion to a specific acceptor cellular compartment. Functions in endoplasmic reticulum to Golgi transport; as part of a SNARE complex composed of GOSR1, GOSR2 and STX5. Functions in early/recycling endosome to TGN transport; as part of a SNARE complex composed of BET1L, GOSR1 and STX5. Has a S-palmitoyl transferase activity.</text>
</comment>
<dbReference type="Gene3D" id="3.30.450.50">
    <property type="entry name" value="Longin domain"/>
    <property type="match status" value="1"/>
</dbReference>
<dbReference type="InterPro" id="IPR011012">
    <property type="entry name" value="Longin-like_dom_sf"/>
</dbReference>
<dbReference type="PROSITE" id="PS50859">
    <property type="entry name" value="LONGIN"/>
    <property type="match status" value="1"/>
</dbReference>
<comment type="similarity">
    <text evidence="5">Belongs to the TMEM38 family.</text>
</comment>
<feature type="transmembrane region" description="Helical" evidence="20">
    <location>
        <begin position="353"/>
        <end position="373"/>
    </location>
</feature>
<proteinExistence type="inferred from homology"/>
<evidence type="ECO:0000256" key="20">
    <source>
        <dbReference type="SAM" id="Phobius"/>
    </source>
</evidence>
<dbReference type="VEuPathDB" id="VectorBase:ADIR003943"/>
<dbReference type="Proteomes" id="UP000075884">
    <property type="component" value="Unassembled WGS sequence"/>
</dbReference>
<dbReference type="InterPro" id="IPR007866">
    <property type="entry name" value="TRIC_channel"/>
</dbReference>
<name>A0A182N8G9_9DIPT</name>
<evidence type="ECO:0000256" key="3">
    <source>
        <dbReference type="ARBA" id="ARBA00004342"/>
    </source>
</evidence>
<dbReference type="PROSITE" id="PS50892">
    <property type="entry name" value="V_SNARE"/>
    <property type="match status" value="1"/>
</dbReference>
<keyword evidence="10 20" id="KW-0812">Transmembrane</keyword>
<evidence type="ECO:0000256" key="13">
    <source>
        <dbReference type="ARBA" id="ARBA00022989"/>
    </source>
</evidence>
<evidence type="ECO:0000256" key="18">
    <source>
        <dbReference type="ARBA" id="ARBA00025701"/>
    </source>
</evidence>
<keyword evidence="9" id="KW-0633">Potassium transport</keyword>
<evidence type="ECO:0000256" key="12">
    <source>
        <dbReference type="ARBA" id="ARBA00022958"/>
    </source>
</evidence>